<evidence type="ECO:0000313" key="1">
    <source>
        <dbReference type="EMBL" id="KAE9393644.1"/>
    </source>
</evidence>
<organism evidence="1 2">
    <name type="scientific">Gymnopus androsaceus JB14</name>
    <dbReference type="NCBI Taxonomy" id="1447944"/>
    <lineage>
        <taxon>Eukaryota</taxon>
        <taxon>Fungi</taxon>
        <taxon>Dikarya</taxon>
        <taxon>Basidiomycota</taxon>
        <taxon>Agaricomycotina</taxon>
        <taxon>Agaricomycetes</taxon>
        <taxon>Agaricomycetidae</taxon>
        <taxon>Agaricales</taxon>
        <taxon>Marasmiineae</taxon>
        <taxon>Omphalotaceae</taxon>
        <taxon>Gymnopus</taxon>
    </lineage>
</organism>
<name>A0A6A4H8I9_9AGAR</name>
<sequence length="139" mass="15584">MPIGASSSSYSSSSKECVDMLLSFLAACVVTARICAAAGPVLSEQHLISWCQDQKRFNDKVLADLGPFDYAYQFMREYSYSPELFVLYDCDDQPSILFICTVVFTPVDVKPPDLSPTPVIFKIMRDWVETKNVPLKNLP</sequence>
<accession>A0A6A4H8I9</accession>
<dbReference type="EMBL" id="ML769567">
    <property type="protein sequence ID" value="KAE9393644.1"/>
    <property type="molecule type" value="Genomic_DNA"/>
</dbReference>
<reference evidence="1" key="1">
    <citation type="journal article" date="2019" name="Environ. Microbiol.">
        <title>Fungal ecological strategies reflected in gene transcription - a case study of two litter decomposers.</title>
        <authorList>
            <person name="Barbi F."/>
            <person name="Kohler A."/>
            <person name="Barry K."/>
            <person name="Baskaran P."/>
            <person name="Daum C."/>
            <person name="Fauchery L."/>
            <person name="Ihrmark K."/>
            <person name="Kuo A."/>
            <person name="LaButti K."/>
            <person name="Lipzen A."/>
            <person name="Morin E."/>
            <person name="Grigoriev I.V."/>
            <person name="Henrissat B."/>
            <person name="Lindahl B."/>
            <person name="Martin F."/>
        </authorList>
    </citation>
    <scope>NUCLEOTIDE SEQUENCE</scope>
    <source>
        <strain evidence="1">JB14</strain>
    </source>
</reference>
<keyword evidence="2" id="KW-1185">Reference proteome</keyword>
<gene>
    <name evidence="1" type="ORF">BT96DRAFT_999259</name>
</gene>
<dbReference type="Proteomes" id="UP000799118">
    <property type="component" value="Unassembled WGS sequence"/>
</dbReference>
<protein>
    <submittedName>
        <fullName evidence="1">Uncharacterized protein</fullName>
    </submittedName>
</protein>
<evidence type="ECO:0000313" key="2">
    <source>
        <dbReference type="Proteomes" id="UP000799118"/>
    </source>
</evidence>
<dbReference type="AlphaFoldDB" id="A0A6A4H8I9"/>
<proteinExistence type="predicted"/>